<dbReference type="RefSeq" id="WP_317945348.1">
    <property type="nucleotide sequence ID" value="NZ_JAUBDI010000016.1"/>
</dbReference>
<keyword evidence="2" id="KW-1185">Reference proteome</keyword>
<name>A0ABU4GBJ0_9BACL</name>
<comment type="caution">
    <text evidence="1">The sequence shown here is derived from an EMBL/GenBank/DDBJ whole genome shotgun (WGS) entry which is preliminary data.</text>
</comment>
<dbReference type="EMBL" id="JAUBDI010000016">
    <property type="protein sequence ID" value="MDW0114364.1"/>
    <property type="molecule type" value="Genomic_DNA"/>
</dbReference>
<dbReference type="Proteomes" id="UP001282284">
    <property type="component" value="Unassembled WGS sequence"/>
</dbReference>
<evidence type="ECO:0000313" key="2">
    <source>
        <dbReference type="Proteomes" id="UP001282284"/>
    </source>
</evidence>
<accession>A0ABU4GBJ0</accession>
<sequence length="237" mass="26702">MDENGRTVASNDLRAADIHSNKNTSVYAVHAALGLSVSDILLQGCKTVIVEGPSDQYYLNGIKNYLINRGLFQPKEEIVFVPSGGVKGIRPLSSLLSGKDEELPLILIDSDSSGKGMKQSLLKDLYKDFPSKVIEIEDVLGIESSEVEDLIPYELVERFVLSFSRGIEADFYDKYDDTNAILPQIEIFFIENGIDLPRGWKVDLARQVKINILNPRFSKHITSEVENFWSRLFNRFL</sequence>
<organism evidence="1 2">
    <name type="scientific">Sporosarcina saromensis</name>
    <dbReference type="NCBI Taxonomy" id="359365"/>
    <lineage>
        <taxon>Bacteria</taxon>
        <taxon>Bacillati</taxon>
        <taxon>Bacillota</taxon>
        <taxon>Bacilli</taxon>
        <taxon>Bacillales</taxon>
        <taxon>Caryophanaceae</taxon>
        <taxon>Sporosarcina</taxon>
    </lineage>
</organism>
<reference evidence="1 2" key="1">
    <citation type="submission" date="2023-06" db="EMBL/GenBank/DDBJ databases">
        <title>Sporosarcina sp. nov., isolated from Korean traditional fermented seafood 'Jeotgal'.</title>
        <authorList>
            <person name="Yang A.I."/>
            <person name="Shin N.-R."/>
        </authorList>
    </citation>
    <scope>NUCLEOTIDE SEQUENCE [LARGE SCALE GENOMIC DNA]</scope>
    <source>
        <strain evidence="1 2">KCTC13119</strain>
    </source>
</reference>
<protein>
    <recommendedName>
        <fullName evidence="3">DUF4435 domain-containing protein</fullName>
    </recommendedName>
</protein>
<evidence type="ECO:0000313" key="1">
    <source>
        <dbReference type="EMBL" id="MDW0114364.1"/>
    </source>
</evidence>
<evidence type="ECO:0008006" key="3">
    <source>
        <dbReference type="Google" id="ProtNLM"/>
    </source>
</evidence>
<gene>
    <name evidence="1" type="ORF">QT711_14295</name>
</gene>
<proteinExistence type="predicted"/>